<reference evidence="1 2" key="1">
    <citation type="submission" date="2020-05" db="EMBL/GenBank/DDBJ databases">
        <authorList>
            <person name="Piligrimova E."/>
            <person name="Kazantseva O."/>
            <person name="Skorynina A."/>
            <person name="Shadrin A."/>
        </authorList>
    </citation>
    <scope>NUCLEOTIDE SEQUENCE [LARGE SCALE GENOMIC DNA]</scope>
</reference>
<evidence type="ECO:0000313" key="2">
    <source>
        <dbReference type="Proteomes" id="UP000509405"/>
    </source>
</evidence>
<sequence length="83" mass="9724">MSENRFPHLTQYEHPHSELHQSERVFDADKSHPSILEYQIDTQDKDIAVNVTEYGGNHACFIFNKDHIPFLEQLLSDLKEVTK</sequence>
<keyword evidence="2" id="KW-1185">Reference proteome</keyword>
<proteinExistence type="predicted"/>
<dbReference type="Proteomes" id="UP000509405">
    <property type="component" value="Segment"/>
</dbReference>
<accession>A0A6M9Z5H4</accession>
<name>A0A6M9Z5H4_9CAUD</name>
<dbReference type="EMBL" id="MT422786">
    <property type="protein sequence ID" value="QKN88237.1"/>
    <property type="molecule type" value="Genomic_DNA"/>
</dbReference>
<evidence type="ECO:0000313" key="1">
    <source>
        <dbReference type="EMBL" id="QKN88237.1"/>
    </source>
</evidence>
<protein>
    <submittedName>
        <fullName evidence="1">Uncharacterized protein</fullName>
    </submittedName>
</protein>
<organism evidence="1 2">
    <name type="scientific">Bacillus phage Novomoskovsk</name>
    <dbReference type="NCBI Taxonomy" id="2736258"/>
    <lineage>
        <taxon>Viruses</taxon>
        <taxon>Duplodnaviria</taxon>
        <taxon>Heunggongvirae</taxon>
        <taxon>Uroviricota</taxon>
        <taxon>Caudoviricetes</taxon>
        <taxon>Ehrlichviridae</taxon>
        <taxon>Andromedavirus</taxon>
        <taxon>Andromedavirus novomoskovsk</taxon>
    </lineage>
</organism>
<gene>
    <name evidence="1" type="ORF">Novomoskovsk_49</name>
</gene>